<feature type="compositionally biased region" description="Basic and acidic residues" evidence="1">
    <location>
        <begin position="17"/>
        <end position="33"/>
    </location>
</feature>
<feature type="domain" description="Death" evidence="2">
    <location>
        <begin position="152"/>
        <end position="220"/>
    </location>
</feature>
<feature type="compositionally biased region" description="Polar residues" evidence="1">
    <location>
        <begin position="106"/>
        <end position="119"/>
    </location>
</feature>
<dbReference type="CDD" id="cd01670">
    <property type="entry name" value="Death"/>
    <property type="match status" value="1"/>
</dbReference>
<feature type="region of interest" description="Disordered" evidence="1">
    <location>
        <begin position="41"/>
        <end position="60"/>
    </location>
</feature>
<keyword evidence="4" id="KW-1185">Reference proteome</keyword>
<evidence type="ECO:0000256" key="1">
    <source>
        <dbReference type="SAM" id="MobiDB-lite"/>
    </source>
</evidence>
<protein>
    <recommendedName>
        <fullName evidence="2">Death domain-containing protein</fullName>
    </recommendedName>
</protein>
<evidence type="ECO:0000313" key="4">
    <source>
        <dbReference type="Proteomes" id="UP000273022"/>
    </source>
</evidence>
<dbReference type="Proteomes" id="UP000273022">
    <property type="component" value="Unassembled WGS sequence"/>
</dbReference>
<dbReference type="EMBL" id="QYYH01000039">
    <property type="protein sequence ID" value="RJY17559.1"/>
    <property type="molecule type" value="Genomic_DNA"/>
</dbReference>
<dbReference type="PROSITE" id="PS50017">
    <property type="entry name" value="DEATH_DOMAIN"/>
    <property type="match status" value="1"/>
</dbReference>
<dbReference type="InterPro" id="IPR011029">
    <property type="entry name" value="DEATH-like_dom_sf"/>
</dbReference>
<feature type="region of interest" description="Disordered" evidence="1">
    <location>
        <begin position="93"/>
        <end position="119"/>
    </location>
</feature>
<feature type="region of interest" description="Disordered" evidence="1">
    <location>
        <begin position="1"/>
        <end position="34"/>
    </location>
</feature>
<dbReference type="GO" id="GO:0007165">
    <property type="term" value="P:signal transduction"/>
    <property type="evidence" value="ECO:0007669"/>
    <property type="project" value="InterPro"/>
</dbReference>
<name>A0A3A6U6Q5_9GAMM</name>
<dbReference type="AlphaFoldDB" id="A0A3A6U6Q5"/>
<evidence type="ECO:0000259" key="2">
    <source>
        <dbReference type="PROSITE" id="PS50017"/>
    </source>
</evidence>
<gene>
    <name evidence="3" type="ORF">D5R81_08080</name>
</gene>
<sequence>MAHETTPAQVSFYPIHTESESTKLKQKAPKTEFETPSQFYTVSPQRADTKSTTLPPKTHQCFRDKHRPQTPFTYALGKEAHPSQKYSRYTVNKKFQSSSKQTSTTPLPHQQAQQSSRGFIVKTESTPKVKNQVTYDDNYHDVRAIIEIFQNDWSDLAKNLGFTQDEISEIQTDRKLRTGGAEPYFSKVLSCWLEWKPKDSRDSVSFPTIDALIQALSKMNDTKKATYITQGKMTKASNSTRSSIDLAIQRLTQLKKS</sequence>
<accession>A0A3A6U6Q5</accession>
<dbReference type="Gene3D" id="1.10.533.10">
    <property type="entry name" value="Death Domain, Fas"/>
    <property type="match status" value="1"/>
</dbReference>
<feature type="compositionally biased region" description="Polar residues" evidence="1">
    <location>
        <begin position="41"/>
        <end position="55"/>
    </location>
</feature>
<proteinExistence type="predicted"/>
<feature type="compositionally biased region" description="Low complexity" evidence="1">
    <location>
        <begin position="93"/>
        <end position="105"/>
    </location>
</feature>
<evidence type="ECO:0000313" key="3">
    <source>
        <dbReference type="EMBL" id="RJY17559.1"/>
    </source>
</evidence>
<organism evidence="3 4">
    <name type="scientific">Parashewanella spongiae</name>
    <dbReference type="NCBI Taxonomy" id="342950"/>
    <lineage>
        <taxon>Bacteria</taxon>
        <taxon>Pseudomonadati</taxon>
        <taxon>Pseudomonadota</taxon>
        <taxon>Gammaproteobacteria</taxon>
        <taxon>Alteromonadales</taxon>
        <taxon>Shewanellaceae</taxon>
        <taxon>Parashewanella</taxon>
    </lineage>
</organism>
<dbReference type="SUPFAM" id="SSF47986">
    <property type="entry name" value="DEATH domain"/>
    <property type="match status" value="1"/>
</dbReference>
<dbReference type="RefSeq" id="WP_121853145.1">
    <property type="nucleotide sequence ID" value="NZ_CP037952.1"/>
</dbReference>
<dbReference type="Pfam" id="PF00531">
    <property type="entry name" value="Death"/>
    <property type="match status" value="1"/>
</dbReference>
<reference evidence="3 4" key="1">
    <citation type="submission" date="2018-09" db="EMBL/GenBank/DDBJ databases">
        <title>Phylogeny of the Shewanellaceae, and recommendation for two new genera, Pseudoshewanella and Parashewanella.</title>
        <authorList>
            <person name="Wang G."/>
        </authorList>
    </citation>
    <scope>NUCLEOTIDE SEQUENCE [LARGE SCALE GENOMIC DNA]</scope>
    <source>
        <strain evidence="3 4">KCTC 22492</strain>
    </source>
</reference>
<dbReference type="InterPro" id="IPR000488">
    <property type="entry name" value="Death_dom"/>
</dbReference>
<comment type="caution">
    <text evidence="3">The sequence shown here is derived from an EMBL/GenBank/DDBJ whole genome shotgun (WGS) entry which is preliminary data.</text>
</comment>